<dbReference type="EMBL" id="BMAW01005932">
    <property type="protein sequence ID" value="GFS96619.1"/>
    <property type="molecule type" value="Genomic_DNA"/>
</dbReference>
<organism evidence="1 2">
    <name type="scientific">Nephila pilipes</name>
    <name type="common">Giant wood spider</name>
    <name type="synonym">Nephila maculata</name>
    <dbReference type="NCBI Taxonomy" id="299642"/>
    <lineage>
        <taxon>Eukaryota</taxon>
        <taxon>Metazoa</taxon>
        <taxon>Ecdysozoa</taxon>
        <taxon>Arthropoda</taxon>
        <taxon>Chelicerata</taxon>
        <taxon>Arachnida</taxon>
        <taxon>Araneae</taxon>
        <taxon>Araneomorphae</taxon>
        <taxon>Entelegynae</taxon>
        <taxon>Araneoidea</taxon>
        <taxon>Nephilidae</taxon>
        <taxon>Nephila</taxon>
    </lineage>
</organism>
<comment type="caution">
    <text evidence="1">The sequence shown here is derived from an EMBL/GenBank/DDBJ whole genome shotgun (WGS) entry which is preliminary data.</text>
</comment>
<sequence>MEQDSINKSLYDNYYHVYEPQQSSNLHSYEKGEVKRCNASEQIISPKEIALSSFGSVCPPKVNFYNIPTDPIYSVESRLAGNNLSNISLLQQVTDNYSDYRTFSPTAVSSVCEKSQEILDESSSTVFSNNTTCAVLTPLYDCFDGVAMDCGMAPNIYIPEIHFFEDLKIHGTDQTDSSENCWKDLTSHLDSINSIPKCGTASCDNEDDFGFSSATLAGWHQFVHEQMLDHDELTSNKIGEINYVVKVDESKFDKKKYNRVHYVEDSVFLWGIERDSGNAFLVAEYNRTEDALIRLIKEWIQPETNIIFDCWKGI</sequence>
<dbReference type="PANTHER" id="PTHR47163">
    <property type="entry name" value="DDE_TNP_IS1595 DOMAIN-CONTAINING PROTEIN"/>
    <property type="match status" value="1"/>
</dbReference>
<dbReference type="Proteomes" id="UP000887013">
    <property type="component" value="Unassembled WGS sequence"/>
</dbReference>
<keyword evidence="2" id="KW-1185">Reference proteome</keyword>
<dbReference type="InterPro" id="IPR053164">
    <property type="entry name" value="IS1016-like_transposase"/>
</dbReference>
<dbReference type="OrthoDB" id="424490at2759"/>
<gene>
    <name evidence="1" type="primary">AVEN_236481_1</name>
    <name evidence="1" type="ORF">NPIL_127491</name>
</gene>
<dbReference type="AlphaFoldDB" id="A0A8X6TBB9"/>
<evidence type="ECO:0000313" key="1">
    <source>
        <dbReference type="EMBL" id="GFS96619.1"/>
    </source>
</evidence>
<dbReference type="PANTHER" id="PTHR47163:SF2">
    <property type="entry name" value="SI:DKEY-17M8.2"/>
    <property type="match status" value="1"/>
</dbReference>
<accession>A0A8X6TBB9</accession>
<protein>
    <submittedName>
        <fullName evidence="1">DDE_Tnp_IS1595 domain-containing protein</fullName>
    </submittedName>
</protein>
<reference evidence="1" key="1">
    <citation type="submission" date="2020-08" db="EMBL/GenBank/DDBJ databases">
        <title>Multicomponent nature underlies the extraordinary mechanical properties of spider dragline silk.</title>
        <authorList>
            <person name="Kono N."/>
            <person name="Nakamura H."/>
            <person name="Mori M."/>
            <person name="Yoshida Y."/>
            <person name="Ohtoshi R."/>
            <person name="Malay A.D."/>
            <person name="Moran D.A.P."/>
            <person name="Tomita M."/>
            <person name="Numata K."/>
            <person name="Arakawa K."/>
        </authorList>
    </citation>
    <scope>NUCLEOTIDE SEQUENCE</scope>
</reference>
<proteinExistence type="predicted"/>
<name>A0A8X6TBB9_NEPPI</name>
<evidence type="ECO:0000313" key="2">
    <source>
        <dbReference type="Proteomes" id="UP000887013"/>
    </source>
</evidence>